<dbReference type="InterPro" id="IPR045474">
    <property type="entry name" value="GEVED"/>
</dbReference>
<keyword evidence="4" id="KW-1185">Reference proteome</keyword>
<name>A0ABT4UFY6_9BACT</name>
<protein>
    <submittedName>
        <fullName evidence="3">T9SS type A sorting domain-containing protein</fullName>
    </submittedName>
</protein>
<dbReference type="RefSeq" id="WP_407030089.1">
    <property type="nucleotide sequence ID" value="NZ_JAQGEF010000002.1"/>
</dbReference>
<dbReference type="NCBIfam" id="TIGR04183">
    <property type="entry name" value="Por_Secre_tail"/>
    <property type="match status" value="1"/>
</dbReference>
<reference evidence="3 4" key="1">
    <citation type="submission" date="2022-12" db="EMBL/GenBank/DDBJ databases">
        <title>Chitinophagaceae gen. sp. nov., a new member of the family Chitinophagaceae, isolated from soil in a chemical factory.</title>
        <authorList>
            <person name="Ke Z."/>
        </authorList>
    </citation>
    <scope>NUCLEOTIDE SEQUENCE [LARGE SCALE GENOMIC DNA]</scope>
    <source>
        <strain evidence="3 4">LY-5</strain>
    </source>
</reference>
<feature type="domain" description="Secretion system C-terminal sorting" evidence="1">
    <location>
        <begin position="1274"/>
        <end position="1343"/>
    </location>
</feature>
<evidence type="ECO:0000259" key="2">
    <source>
        <dbReference type="Pfam" id="PF20009"/>
    </source>
</evidence>
<feature type="domain" description="GEVED" evidence="2">
    <location>
        <begin position="1077"/>
        <end position="1165"/>
    </location>
</feature>
<comment type="caution">
    <text evidence="3">The sequence shown here is derived from an EMBL/GenBank/DDBJ whole genome shotgun (WGS) entry which is preliminary data.</text>
</comment>
<sequence>MKKKLLFKGGGILFILMFGALTSFATTYNYLVNALGDANTGSGNNGTLRYVFNQININGTNADAHIVNFSSGLAAASNPATGAARIVLTSPLPVIYKSNVTIDGFITGKSTRAAFTANNNRQLAIEISADYNQFGNTGLENQNGTYDVNNMSMLTFNNGSGTISNFVIKDIAFIRSARSIGFSYSSVIRFGRNISGVKIQGCNFGLFADGTYSSDLTTGSEIGGYSVFFGEYRLNTGPSSVFLGLENSFSVKDVKIGVDMASVNAADGNAFAGVNPYHASQSGKNYKDIETGTIVIVAGSVPAPSDIYIKGNVFGLDKARTGVGNSLAQTPGMGIGVLVTGPTSSILQSIGKVEIGSGGSSASGAFEANIFNTTATAADQGSLRNEVAAEAGSVTFRHLRITTIDTRISGNYFGFDPGSNKAIKSNLGISVYGCEDNAGTPFVIGTKPTDNNMAHTRNIFGGLRAAKYKSYFGRSGFSGFSGNYIGLAPDGVTVNNVFEDNFSAATIYNSTDFSNDFLPKRVGEGLADKSDASLQIEYCQNVNVTGNVFGGIGNYKFTTLKTPAILVSGLVKAAIRLKLNAGSVAYSNEIKGNLFGTDAAGSTLKPCYLENYIIAERELAGTTYPPSVSTLNYVNIGGNRNNSSERNVFVALYSRFQGSTSPLTGGTAIRIMNVNARIRGNYIGVLPADLSNTNAGNDMSGIFVNYARNIDHTNFSDAGSVIGAATDNDPESDGNIIGHNGLGSTHQVGQANTIGLSGVQIAGAVRVKVSKNIFFNNKANAIGFGGSVSAAEVTNASNLIWVNKGEFNDPGTYNTNYTGLTIANYKDTKPNNGINYPVFTNVKYNNTTKQLTVSGYIGNSFNNTKANSAIQGEAAPYSYRVEVYKGVSDNNSATYEYDFLTQRDGTNKATHKEGNIYLGYITATNGRFCDATIDYTGRTDLQGNPVSLSSLDEITGIAIDGAGNTSQFGALAPVIGDYGDLGAAYTTTQAFGKRYGCLTDIIISNSNASTIPDNLIFAGTRISFETANYTSCDNYLDPGSASCDIDDGIVFIEPFFKNRSTQVKLVANSNKANTTVYYRLWADWNGDGVFNDLDTEDGEGGKATYSGTMVTSSPVEKIIMVTPPENITAATKAAFRYAVSAQPIPYNAINNSIITTDGEVEDWMVPVSTVLSVSDLMLSGIYLNGEGHLSWETSTETNSKYFSIERSIDGVTYTKIGQADAAGYSNALRNYSFVDKTKPSGIVYYRVILISADGKRLFSKVIALGENNEVKISIFPNPAKSNLTIRGLSGNTEIRVLGLDGKLVFKTNTINEAVKNVNISALSSGTYLIKIYKSQVEVYASKFVKH</sequence>
<evidence type="ECO:0000313" key="3">
    <source>
        <dbReference type="EMBL" id="MDA3613762.1"/>
    </source>
</evidence>
<organism evidence="3 4">
    <name type="scientific">Polluticaenibacter yanchengensis</name>
    <dbReference type="NCBI Taxonomy" id="3014562"/>
    <lineage>
        <taxon>Bacteria</taxon>
        <taxon>Pseudomonadati</taxon>
        <taxon>Bacteroidota</taxon>
        <taxon>Chitinophagia</taxon>
        <taxon>Chitinophagales</taxon>
        <taxon>Chitinophagaceae</taxon>
        <taxon>Polluticaenibacter</taxon>
    </lineage>
</organism>
<dbReference type="EMBL" id="JAQGEF010000002">
    <property type="protein sequence ID" value="MDA3613762.1"/>
    <property type="molecule type" value="Genomic_DNA"/>
</dbReference>
<dbReference type="Pfam" id="PF20009">
    <property type="entry name" value="GEVED"/>
    <property type="match status" value="1"/>
</dbReference>
<accession>A0ABT4UFY6</accession>
<evidence type="ECO:0000313" key="4">
    <source>
        <dbReference type="Proteomes" id="UP001210231"/>
    </source>
</evidence>
<proteinExistence type="predicted"/>
<dbReference type="Pfam" id="PF18962">
    <property type="entry name" value="Por_Secre_tail"/>
    <property type="match status" value="1"/>
</dbReference>
<evidence type="ECO:0000259" key="1">
    <source>
        <dbReference type="Pfam" id="PF18962"/>
    </source>
</evidence>
<gene>
    <name evidence="3" type="ORF">O3P16_03000</name>
</gene>
<dbReference type="Proteomes" id="UP001210231">
    <property type="component" value="Unassembled WGS sequence"/>
</dbReference>
<dbReference type="InterPro" id="IPR026444">
    <property type="entry name" value="Secre_tail"/>
</dbReference>